<keyword evidence="6" id="KW-1185">Reference proteome</keyword>
<evidence type="ECO:0000256" key="1">
    <source>
        <dbReference type="ARBA" id="ARBA00023235"/>
    </source>
</evidence>
<keyword evidence="1" id="KW-0413">Isomerase</keyword>
<evidence type="ECO:0000313" key="5">
    <source>
        <dbReference type="EMBL" id="EWM27039.1"/>
    </source>
</evidence>
<dbReference type="InterPro" id="IPR006145">
    <property type="entry name" value="PsdUridine_synth_RsuA/RluA"/>
</dbReference>
<dbReference type="InterPro" id="IPR036986">
    <property type="entry name" value="S4_RNA-bd_sf"/>
</dbReference>
<dbReference type="GO" id="GO:0003723">
    <property type="term" value="F:RNA binding"/>
    <property type="evidence" value="ECO:0007669"/>
    <property type="project" value="UniProtKB-KW"/>
</dbReference>
<organism evidence="5 6">
    <name type="scientific">Nannochloropsis gaditana</name>
    <dbReference type="NCBI Taxonomy" id="72520"/>
    <lineage>
        <taxon>Eukaryota</taxon>
        <taxon>Sar</taxon>
        <taxon>Stramenopiles</taxon>
        <taxon>Ochrophyta</taxon>
        <taxon>Eustigmatophyceae</taxon>
        <taxon>Eustigmatales</taxon>
        <taxon>Monodopsidaceae</taxon>
        <taxon>Nannochloropsis</taxon>
    </lineage>
</organism>
<dbReference type="InterPro" id="IPR020094">
    <property type="entry name" value="TruA/RsuA/RluB/E/F_N"/>
</dbReference>
<feature type="compositionally biased region" description="Low complexity" evidence="3">
    <location>
        <begin position="110"/>
        <end position="121"/>
    </location>
</feature>
<evidence type="ECO:0000313" key="6">
    <source>
        <dbReference type="Proteomes" id="UP000019335"/>
    </source>
</evidence>
<comment type="caution">
    <text evidence="5">The sequence shown here is derived from an EMBL/GenBank/DDBJ whole genome shotgun (WGS) entry which is preliminary data.</text>
</comment>
<gene>
    <name evidence="5" type="ORF">Naga_100056g17</name>
</gene>
<proteinExistence type="predicted"/>
<dbReference type="InterPro" id="IPR042092">
    <property type="entry name" value="PsdUridine_s_RsuA/RluB/E/F_cat"/>
</dbReference>
<name>W7U2Z0_9STRA</name>
<dbReference type="Gene3D" id="3.30.70.580">
    <property type="entry name" value="Pseudouridine synthase I, catalytic domain, N-terminal subdomain"/>
    <property type="match status" value="1"/>
</dbReference>
<feature type="region of interest" description="Disordered" evidence="3">
    <location>
        <begin position="87"/>
        <end position="132"/>
    </location>
</feature>
<dbReference type="Pfam" id="PF01479">
    <property type="entry name" value="S4"/>
    <property type="match status" value="1"/>
</dbReference>
<dbReference type="EMBL" id="AZIL01000523">
    <property type="protein sequence ID" value="EWM27039.1"/>
    <property type="molecule type" value="Genomic_DNA"/>
</dbReference>
<dbReference type="GO" id="GO:0001522">
    <property type="term" value="P:pseudouridine synthesis"/>
    <property type="evidence" value="ECO:0007669"/>
    <property type="project" value="InterPro"/>
</dbReference>
<dbReference type="PROSITE" id="PS50889">
    <property type="entry name" value="S4"/>
    <property type="match status" value="1"/>
</dbReference>
<accession>W7U2Z0</accession>
<protein>
    <submittedName>
        <fullName evidence="5">Ribosomal large subunit pseudouridine synthase b</fullName>
    </submittedName>
</protein>
<dbReference type="InterPro" id="IPR002942">
    <property type="entry name" value="S4_RNA-bd"/>
</dbReference>
<dbReference type="SUPFAM" id="SSF55174">
    <property type="entry name" value="Alpha-L RNA-binding motif"/>
    <property type="match status" value="1"/>
</dbReference>
<dbReference type="Proteomes" id="UP000019335">
    <property type="component" value="Chromosome 7"/>
</dbReference>
<dbReference type="GO" id="GO:0009982">
    <property type="term" value="F:pseudouridine synthase activity"/>
    <property type="evidence" value="ECO:0007669"/>
    <property type="project" value="InterPro"/>
</dbReference>
<dbReference type="SUPFAM" id="SSF55120">
    <property type="entry name" value="Pseudouridine synthase"/>
    <property type="match status" value="1"/>
</dbReference>
<dbReference type="InterPro" id="IPR000748">
    <property type="entry name" value="PsdUridine_synth_RsuA/RluB/E/F"/>
</dbReference>
<dbReference type="Pfam" id="PF00849">
    <property type="entry name" value="PseudoU_synth_2"/>
    <property type="match status" value="1"/>
</dbReference>
<evidence type="ECO:0000256" key="2">
    <source>
        <dbReference type="PROSITE-ProRule" id="PRU00182"/>
    </source>
</evidence>
<dbReference type="Gene3D" id="3.10.290.10">
    <property type="entry name" value="RNA-binding S4 domain"/>
    <property type="match status" value="1"/>
</dbReference>
<dbReference type="PANTHER" id="PTHR47683:SF2">
    <property type="entry name" value="RNA-BINDING S4 DOMAIN-CONTAINING PROTEIN"/>
    <property type="match status" value="1"/>
</dbReference>
<dbReference type="Gene3D" id="3.30.70.1560">
    <property type="entry name" value="Alpha-L RNA-binding motif"/>
    <property type="match status" value="1"/>
</dbReference>
<dbReference type="AlphaFoldDB" id="W7U2Z0"/>
<feature type="domain" description="RNA-binding S4" evidence="4">
    <location>
        <begin position="137"/>
        <end position="195"/>
    </location>
</feature>
<dbReference type="NCBIfam" id="TIGR00093">
    <property type="entry name" value="pseudouridine synthase"/>
    <property type="match status" value="1"/>
</dbReference>
<evidence type="ECO:0000256" key="3">
    <source>
        <dbReference type="SAM" id="MobiDB-lite"/>
    </source>
</evidence>
<dbReference type="InterPro" id="IPR020103">
    <property type="entry name" value="PsdUridine_synth_cat_dom_sf"/>
</dbReference>
<dbReference type="SMART" id="SM00363">
    <property type="entry name" value="S4"/>
    <property type="match status" value="1"/>
</dbReference>
<keyword evidence="2" id="KW-0694">RNA-binding</keyword>
<dbReference type="InterPro" id="IPR050343">
    <property type="entry name" value="RsuA_PseudoU_synthase"/>
</dbReference>
<dbReference type="CDD" id="cd00165">
    <property type="entry name" value="S4"/>
    <property type="match status" value="1"/>
</dbReference>
<reference evidence="5 6" key="1">
    <citation type="journal article" date="2014" name="Mol. Plant">
        <title>Chromosome Scale Genome Assembly and Transcriptome Profiling of Nannochloropsis gaditana in Nitrogen Depletion.</title>
        <authorList>
            <person name="Corteggiani Carpinelli E."/>
            <person name="Telatin A."/>
            <person name="Vitulo N."/>
            <person name="Forcato C."/>
            <person name="D'Angelo M."/>
            <person name="Schiavon R."/>
            <person name="Vezzi A."/>
            <person name="Giacometti G.M."/>
            <person name="Morosinotto T."/>
            <person name="Valle G."/>
        </authorList>
    </citation>
    <scope>NUCLEOTIDE SEQUENCE [LARGE SCALE GENOMIC DNA]</scope>
    <source>
        <strain evidence="5 6">B-31</strain>
    </source>
</reference>
<sequence>MSNLSSTQVSSPWLVMMKTGWRQQHKGKQVVLALLLFKMVIMAANSARSCMKIGFASTRLPFWRAVCTKVHGTSFLFPSRSRVLRFSSTEDSNQGRPPYAASDTGDESTGSESKISIISKASSKKKKKGGKEKAEMFRLDRLLANRGVGTRTEVTALVRRGKVALDNKKVVKDPSFHIPSDAVLLVDHVPVQPLPLLVVYHKPFGVHSTMGDPMGRPNLEDVLPPRLAKTFHPVGRLDADTTGLLLFSGDGQLTQRLLHPSSNVQREYLATVDIDVGVNGNEEEKKRKEADFEAALRAKLAAGVKTADGIYEAQLLEVMRRKKIEERDDEVNSIEEDKGAEGRKSNAREELVLRVGVSEGKHRMVRRLLANAGYPVVALHRVRYGHISLGTLSEGEVTEIEAQSEGGQWARRLLGS</sequence>
<evidence type="ECO:0000259" key="4">
    <source>
        <dbReference type="SMART" id="SM00363"/>
    </source>
</evidence>
<dbReference type="OrthoDB" id="440619at2759"/>
<dbReference type="PANTHER" id="PTHR47683">
    <property type="entry name" value="PSEUDOURIDINE SYNTHASE FAMILY PROTEIN-RELATED"/>
    <property type="match status" value="1"/>
</dbReference>